<comment type="caution">
    <text evidence="6">The sequence shown here is derived from an EMBL/GenBank/DDBJ whole genome shotgun (WGS) entry which is preliminary data.</text>
</comment>
<accession>A0AAE1PRD6</accession>
<dbReference type="Proteomes" id="UP001292094">
    <property type="component" value="Unassembled WGS sequence"/>
</dbReference>
<protein>
    <recommendedName>
        <fullName evidence="5">HTH CENPB-type domain-containing protein</fullName>
    </recommendedName>
</protein>
<dbReference type="GO" id="GO:0005634">
    <property type="term" value="C:nucleus"/>
    <property type="evidence" value="ECO:0007669"/>
    <property type="project" value="UniProtKB-SubCell"/>
</dbReference>
<evidence type="ECO:0000256" key="1">
    <source>
        <dbReference type="ARBA" id="ARBA00004123"/>
    </source>
</evidence>
<dbReference type="AlphaFoldDB" id="A0AAE1PRD6"/>
<keyword evidence="7" id="KW-1185">Reference proteome</keyword>
<dbReference type="Gene3D" id="1.10.10.60">
    <property type="entry name" value="Homeodomain-like"/>
    <property type="match status" value="2"/>
</dbReference>
<feature type="compositionally biased region" description="Polar residues" evidence="4">
    <location>
        <begin position="777"/>
        <end position="801"/>
    </location>
</feature>
<keyword evidence="2" id="KW-0238">DNA-binding</keyword>
<feature type="compositionally biased region" description="Basic and acidic residues" evidence="4">
    <location>
        <begin position="84"/>
        <end position="96"/>
    </location>
</feature>
<dbReference type="SUPFAM" id="SSF46689">
    <property type="entry name" value="Homeodomain-like"/>
    <property type="match status" value="2"/>
</dbReference>
<evidence type="ECO:0000256" key="3">
    <source>
        <dbReference type="ARBA" id="ARBA00023242"/>
    </source>
</evidence>
<dbReference type="InterPro" id="IPR050863">
    <property type="entry name" value="CenT-Element_Derived"/>
</dbReference>
<dbReference type="PANTHER" id="PTHR19303:SF73">
    <property type="entry name" value="PROTEIN PDC2"/>
    <property type="match status" value="1"/>
</dbReference>
<dbReference type="InterPro" id="IPR006600">
    <property type="entry name" value="HTH_CenpB_DNA-bd_dom"/>
</dbReference>
<dbReference type="InterPro" id="IPR009057">
    <property type="entry name" value="Homeodomain-like_sf"/>
</dbReference>
<evidence type="ECO:0000313" key="6">
    <source>
        <dbReference type="EMBL" id="KAK4312758.1"/>
    </source>
</evidence>
<dbReference type="EMBL" id="JAWZYT010001379">
    <property type="protein sequence ID" value="KAK4312758.1"/>
    <property type="molecule type" value="Genomic_DNA"/>
</dbReference>
<dbReference type="InterPro" id="IPR004875">
    <property type="entry name" value="DDE_SF_endonuclease_dom"/>
</dbReference>
<feature type="compositionally biased region" description="Low complexity" evidence="4">
    <location>
        <begin position="825"/>
        <end position="843"/>
    </location>
</feature>
<dbReference type="GO" id="GO:0003677">
    <property type="term" value="F:DNA binding"/>
    <property type="evidence" value="ECO:0007669"/>
    <property type="project" value="UniProtKB-KW"/>
</dbReference>
<dbReference type="Pfam" id="PF03184">
    <property type="entry name" value="DDE_1"/>
    <property type="match status" value="1"/>
</dbReference>
<proteinExistence type="predicted"/>
<name>A0AAE1PRD6_9EUCA</name>
<dbReference type="SMART" id="SM00674">
    <property type="entry name" value="CENPB"/>
    <property type="match status" value="1"/>
</dbReference>
<gene>
    <name evidence="6" type="ORF">Pmani_015846</name>
</gene>
<dbReference type="PANTHER" id="PTHR19303">
    <property type="entry name" value="TRANSPOSON"/>
    <property type="match status" value="1"/>
</dbReference>
<feature type="domain" description="HTH CENPB-type" evidence="5">
    <location>
        <begin position="274"/>
        <end position="344"/>
    </location>
</feature>
<comment type="subcellular location">
    <subcellularLocation>
        <location evidence="1">Nucleus</location>
    </subcellularLocation>
</comment>
<evidence type="ECO:0000256" key="2">
    <source>
        <dbReference type="ARBA" id="ARBA00023125"/>
    </source>
</evidence>
<evidence type="ECO:0000259" key="5">
    <source>
        <dbReference type="PROSITE" id="PS51253"/>
    </source>
</evidence>
<keyword evidence="3" id="KW-0539">Nucleus</keyword>
<feature type="region of interest" description="Disordered" evidence="4">
    <location>
        <begin position="777"/>
        <end position="843"/>
    </location>
</feature>
<feature type="compositionally biased region" description="Basic residues" evidence="4">
    <location>
        <begin position="179"/>
        <end position="188"/>
    </location>
</feature>
<dbReference type="InterPro" id="IPR007889">
    <property type="entry name" value="HTH_Psq"/>
</dbReference>
<feature type="region of interest" description="Disordered" evidence="4">
    <location>
        <begin position="84"/>
        <end position="118"/>
    </location>
</feature>
<dbReference type="PROSITE" id="PS51253">
    <property type="entry name" value="HTH_CENPB"/>
    <property type="match status" value="1"/>
</dbReference>
<evidence type="ECO:0000256" key="4">
    <source>
        <dbReference type="SAM" id="MobiDB-lite"/>
    </source>
</evidence>
<dbReference type="Pfam" id="PF03221">
    <property type="entry name" value="HTH_Tnp_Tc5"/>
    <property type="match status" value="1"/>
</dbReference>
<dbReference type="Pfam" id="PF04218">
    <property type="entry name" value="CENP-B_N"/>
    <property type="match status" value="1"/>
</dbReference>
<organism evidence="6 7">
    <name type="scientific">Petrolisthes manimaculis</name>
    <dbReference type="NCBI Taxonomy" id="1843537"/>
    <lineage>
        <taxon>Eukaryota</taxon>
        <taxon>Metazoa</taxon>
        <taxon>Ecdysozoa</taxon>
        <taxon>Arthropoda</taxon>
        <taxon>Crustacea</taxon>
        <taxon>Multicrustacea</taxon>
        <taxon>Malacostraca</taxon>
        <taxon>Eumalacostraca</taxon>
        <taxon>Eucarida</taxon>
        <taxon>Decapoda</taxon>
        <taxon>Pleocyemata</taxon>
        <taxon>Anomura</taxon>
        <taxon>Galatheoidea</taxon>
        <taxon>Porcellanidae</taxon>
        <taxon>Petrolisthes</taxon>
    </lineage>
</organism>
<feature type="region of interest" description="Disordered" evidence="4">
    <location>
        <begin position="149"/>
        <end position="188"/>
    </location>
</feature>
<evidence type="ECO:0000313" key="7">
    <source>
        <dbReference type="Proteomes" id="UP001292094"/>
    </source>
</evidence>
<feature type="compositionally biased region" description="Acidic residues" evidence="4">
    <location>
        <begin position="162"/>
        <end position="172"/>
    </location>
</feature>
<sequence length="951" mass="108391">MDGQLYGTLPMDLLPTTQVSIAQTTTNHDTQTTLLHENQNVQQATLHHENHLSQTKIHHESQAGQPILHHENQVQLQTNVHQENHSIQHSTHHEGHVTQTTTTHQDVQLPPQTTKHHRTVEASLKAEAEENLTGNPQGEADLQLEEIHKRNTNEGNLKVEISEEEAEEEPLQQEDVPKKRTRHAKAKVRKKCRVKRNVTRTDTQVATSFSYMRKRRQDLTLGAKVKVLEMLDQEPKVPQGKIASMYHVSQSQVSRIMKNKDAIMAQWNRFATPDRKRCRLGKAGALEQKLVDWYKEAKKEDLPISGPILMEKAKSIGNEMGVEFKPSAGWLGRWKDRNGVTLKRFKDKDGAPSAMKVGNHWRRYMFTKATKEYSLENVWVVDETVLTCNAVPEYLTHRMSAVSERVSIVLTCNLAGTERRPALVVGKTEALVPLTLPILYHHHPKAAITREIFHLWLMEWDRELRTKRKKIVLLMNKAHYHPENPHVFNINVTFFPPDTSTVLHPLRLGIMNIFKSIFRYQQHKFIMAKTHAIEQLNHSNMINHSNQPVPSLTQCVSPLDNLFMIYKAWKHVSPETIVKGVVKAGLSKDVDALNVSDQVHTPPGMSQSDFEALVASDEGLDPGEQEDNQSDQALDSHISMMPNIQYPNYSNVYSSSGSKGHQMSQHIESSPVSIPAPPSVSEAVGACQILRDYLQQRGGQLFDEFSEVESSIHLDMILETRPDLRNELKPDPLHDSNSVHCLEAHQVVLEQKLDYLQKLQAELEQQKIQKEIKKVTQTSAATQNSHNTQATPPQEIRTNLHNHPMGMSRSDVPSQDYPRQEMGRQDTMQQLPQQQQPMHQPDQMRQNLVRPEYQNRTRASLIDLRTVNMTNFRPIHPDLRNEGANNIKNDSLGLPADLRNLSAPDHRTGTEIHHQGLDMPHGMRQPDGRLDNTGIPYYAISNPLPHYMQPK</sequence>
<reference evidence="6" key="1">
    <citation type="submission" date="2023-11" db="EMBL/GenBank/DDBJ databases">
        <title>Genome assemblies of two species of porcelain crab, Petrolisthes cinctipes and Petrolisthes manimaculis (Anomura: Porcellanidae).</title>
        <authorList>
            <person name="Angst P."/>
        </authorList>
    </citation>
    <scope>NUCLEOTIDE SEQUENCE</scope>
    <source>
        <strain evidence="6">PB745_02</strain>
        <tissue evidence="6">Gill</tissue>
    </source>
</reference>